<evidence type="ECO:0000256" key="3">
    <source>
        <dbReference type="ARBA" id="ARBA00023186"/>
    </source>
</evidence>
<dbReference type="PANTHER" id="PTHR45639">
    <property type="entry name" value="HSC70CB, ISOFORM G-RELATED"/>
    <property type="match status" value="1"/>
</dbReference>
<keyword evidence="7" id="KW-1185">Reference proteome</keyword>
<dbReference type="EMBL" id="JBBJBU010000010">
    <property type="protein sequence ID" value="KAK7203878.1"/>
    <property type="molecule type" value="Genomic_DNA"/>
</dbReference>
<dbReference type="CDD" id="cd10230">
    <property type="entry name" value="ASKHA_NBD_HSP70_HYOU1"/>
    <property type="match status" value="1"/>
</dbReference>
<protein>
    <submittedName>
        <fullName evidence="6">Hsp70 protein-domain-containing protein</fullName>
    </submittedName>
</protein>
<feature type="compositionally biased region" description="Low complexity" evidence="4">
    <location>
        <begin position="597"/>
        <end position="606"/>
    </location>
</feature>
<feature type="region of interest" description="Disordered" evidence="4">
    <location>
        <begin position="568"/>
        <end position="625"/>
    </location>
</feature>
<feature type="chain" id="PRO_5046421504" evidence="5">
    <location>
        <begin position="24"/>
        <end position="807"/>
    </location>
</feature>
<keyword evidence="1" id="KW-0547">Nucleotide-binding</keyword>
<keyword evidence="5" id="KW-0732">Signal</keyword>
<dbReference type="GeneID" id="90039770"/>
<name>A0ABR1F422_9ASCO</name>
<feature type="compositionally biased region" description="Low complexity" evidence="4">
    <location>
        <begin position="574"/>
        <end position="590"/>
    </location>
</feature>
<dbReference type="InterPro" id="IPR043129">
    <property type="entry name" value="ATPase_NBD"/>
</dbReference>
<dbReference type="Gene3D" id="1.20.1270.10">
    <property type="match status" value="1"/>
</dbReference>
<keyword evidence="2" id="KW-0067">ATP-binding</keyword>
<feature type="compositionally biased region" description="Acidic residues" evidence="4">
    <location>
        <begin position="789"/>
        <end position="807"/>
    </location>
</feature>
<comment type="caution">
    <text evidence="6">The sequence shown here is derived from an EMBL/GenBank/DDBJ whole genome shotgun (WGS) entry which is preliminary data.</text>
</comment>
<dbReference type="Gene3D" id="3.90.640.10">
    <property type="entry name" value="Actin, Chain A, domain 4"/>
    <property type="match status" value="1"/>
</dbReference>
<evidence type="ECO:0000313" key="6">
    <source>
        <dbReference type="EMBL" id="KAK7203878.1"/>
    </source>
</evidence>
<evidence type="ECO:0000256" key="2">
    <source>
        <dbReference type="ARBA" id="ARBA00022840"/>
    </source>
</evidence>
<feature type="signal peptide" evidence="5">
    <location>
        <begin position="1"/>
        <end position="23"/>
    </location>
</feature>
<sequence>MPRLHIFLFALLALALAPSAVLCAVLGIDFGQSSTKAALVSPGVPFEIVLTRDSKRKDVSGLAFKGDERLYGGSAAAIAPRVPATSFLNFKPLLGKSVDSDEAELYLSRHPGSTLIPAGNRSTVSFKTPDSSFPIEELLGMSFSHIKKLAEEMLPKDSATNSVYETSVTVPPYFTTVQRRAIIDAAEIGGLKVVSLVSDGVATAINYASSRTFTSEKQYHFIFDVGAGSTSATLVSFQEGKASGSMFGKSALNITVEGVGYDTALGGDLLDDRVYQLLLSKFVEAHGSGIESNPRALIRLRKEAERAKTILSANTEVRVSAESLYDDIDFRTILTRAEFEAAIEDLLPRIRKPFEAALAKAGADILDVNSVIIMGGSSRVPVFQQVLVKDVLKGDASKVSKNVNADEAAVLGATFRGVSVSKQFKTKDINIIEPVEDEFALTVKDAQGSVIGAQSLYPSGTIVSKNRTQTRLEIPEDANEAVLEFTEGSTTLFKYSLNDIQKSKETILAANNCSELYPVIESELSVSRTFDVHAVAWFCNVTIPTAEGDEGPESDDLKHKLLNFFNKSSKSEDSSSTTADASSSETATETSAEEAETSSSTATTSSKKPKPTLPPKPRTTKQPIKYKVTYLGPRNLGRATKTTSQSRLRAFDRLDSDRQAKETARNSLEAYAYRIREWIEYENVRFMEHSNEEERQAFLAMAMATLDWLYEEGESTVLETLKTRLDQLKQFENVVIAREKAKLSSLEEMLRPKTSSAEEEEAFTILPIDKDNLSASTTVMEEATASATDAEETPVETESGPEEHDEL</sequence>
<feature type="region of interest" description="Disordered" evidence="4">
    <location>
        <begin position="775"/>
        <end position="807"/>
    </location>
</feature>
<dbReference type="Gene3D" id="3.30.420.40">
    <property type="match status" value="2"/>
</dbReference>
<dbReference type="Proteomes" id="UP001498771">
    <property type="component" value="Unassembled WGS sequence"/>
</dbReference>
<dbReference type="RefSeq" id="XP_064766911.1">
    <property type="nucleotide sequence ID" value="XM_064914258.1"/>
</dbReference>
<dbReference type="InterPro" id="IPR013126">
    <property type="entry name" value="Hsp_70_fam"/>
</dbReference>
<keyword evidence="3" id="KW-0143">Chaperone</keyword>
<reference evidence="6 7" key="1">
    <citation type="submission" date="2024-03" db="EMBL/GenBank/DDBJ databases">
        <title>Genome-scale model development and genomic sequencing of the oleaginous clade Lipomyces.</title>
        <authorList>
            <consortium name="Lawrence Berkeley National Laboratory"/>
            <person name="Czajka J.J."/>
            <person name="Han Y."/>
            <person name="Kim J."/>
            <person name="Mondo S.J."/>
            <person name="Hofstad B.A."/>
            <person name="Robles A."/>
            <person name="Haridas S."/>
            <person name="Riley R."/>
            <person name="LaButti K."/>
            <person name="Pangilinan J."/>
            <person name="Andreopoulos W."/>
            <person name="Lipzen A."/>
            <person name="Yan J."/>
            <person name="Wang M."/>
            <person name="Ng V."/>
            <person name="Grigoriev I.V."/>
            <person name="Spatafora J.W."/>
            <person name="Magnuson J.K."/>
            <person name="Baker S.E."/>
            <person name="Pomraning K.R."/>
        </authorList>
    </citation>
    <scope>NUCLEOTIDE SEQUENCE [LARGE SCALE GENOMIC DNA]</scope>
    <source>
        <strain evidence="6 7">Phaff 52-87</strain>
    </source>
</reference>
<dbReference type="PANTHER" id="PTHR45639:SF3">
    <property type="entry name" value="HYPOXIA UP-REGULATED PROTEIN 1"/>
    <property type="match status" value="1"/>
</dbReference>
<evidence type="ECO:0000313" key="7">
    <source>
        <dbReference type="Proteomes" id="UP001498771"/>
    </source>
</evidence>
<organism evidence="6 7">
    <name type="scientific">Myxozyma melibiosi</name>
    <dbReference type="NCBI Taxonomy" id="54550"/>
    <lineage>
        <taxon>Eukaryota</taxon>
        <taxon>Fungi</taxon>
        <taxon>Dikarya</taxon>
        <taxon>Ascomycota</taxon>
        <taxon>Saccharomycotina</taxon>
        <taxon>Lipomycetes</taxon>
        <taxon>Lipomycetales</taxon>
        <taxon>Lipomycetaceae</taxon>
        <taxon>Myxozyma</taxon>
    </lineage>
</organism>
<dbReference type="PRINTS" id="PR00301">
    <property type="entry name" value="HEATSHOCK70"/>
</dbReference>
<dbReference type="SUPFAM" id="SSF53067">
    <property type="entry name" value="Actin-like ATPase domain"/>
    <property type="match status" value="2"/>
</dbReference>
<dbReference type="InterPro" id="IPR029048">
    <property type="entry name" value="HSP70_C_sf"/>
</dbReference>
<proteinExistence type="predicted"/>
<evidence type="ECO:0000256" key="5">
    <source>
        <dbReference type="SAM" id="SignalP"/>
    </source>
</evidence>
<dbReference type="Pfam" id="PF00012">
    <property type="entry name" value="HSP70"/>
    <property type="match status" value="1"/>
</dbReference>
<evidence type="ECO:0000256" key="4">
    <source>
        <dbReference type="SAM" id="MobiDB-lite"/>
    </source>
</evidence>
<accession>A0ABR1F422</accession>
<evidence type="ECO:0000256" key="1">
    <source>
        <dbReference type="ARBA" id="ARBA00022741"/>
    </source>
</evidence>
<gene>
    <name evidence="6" type="ORF">BZA70DRAFT_290958</name>
</gene>
<dbReference type="SUPFAM" id="SSF100934">
    <property type="entry name" value="Heat shock protein 70kD (HSP70), C-terminal subdomain"/>
    <property type="match status" value="1"/>
</dbReference>
<dbReference type="Gene3D" id="3.30.30.30">
    <property type="match status" value="1"/>
</dbReference>